<comment type="caution">
    <text evidence="1">The sequence shown here is derived from an EMBL/GenBank/DDBJ whole genome shotgun (WGS) entry which is preliminary data.</text>
</comment>
<protein>
    <submittedName>
        <fullName evidence="1">Uncharacterized protein</fullName>
    </submittedName>
</protein>
<accession>A0A8S1TFP9</accession>
<keyword evidence="2" id="KW-1185">Reference proteome</keyword>
<evidence type="ECO:0000313" key="2">
    <source>
        <dbReference type="Proteomes" id="UP000683925"/>
    </source>
</evidence>
<gene>
    <name evidence="1" type="ORF">POCTA_138.1.T0230026</name>
</gene>
<dbReference type="Proteomes" id="UP000683925">
    <property type="component" value="Unassembled WGS sequence"/>
</dbReference>
<dbReference type="AlphaFoldDB" id="A0A8S1TFP9"/>
<evidence type="ECO:0000313" key="1">
    <source>
        <dbReference type="EMBL" id="CAD8149852.1"/>
    </source>
</evidence>
<name>A0A8S1TFP9_PAROT</name>
<reference evidence="1" key="1">
    <citation type="submission" date="2021-01" db="EMBL/GenBank/DDBJ databases">
        <authorList>
            <consortium name="Genoscope - CEA"/>
            <person name="William W."/>
        </authorList>
    </citation>
    <scope>NUCLEOTIDE SEQUENCE</scope>
</reference>
<sequence length="66" mass="7950">MILPTEHQCFEMQSVKCLVESYKEAIIYYDKVLQIDHCAELNHNHNIMFIILQKQLKMKKTQQLQK</sequence>
<organism evidence="1 2">
    <name type="scientific">Paramecium octaurelia</name>
    <dbReference type="NCBI Taxonomy" id="43137"/>
    <lineage>
        <taxon>Eukaryota</taxon>
        <taxon>Sar</taxon>
        <taxon>Alveolata</taxon>
        <taxon>Ciliophora</taxon>
        <taxon>Intramacronucleata</taxon>
        <taxon>Oligohymenophorea</taxon>
        <taxon>Peniculida</taxon>
        <taxon>Parameciidae</taxon>
        <taxon>Paramecium</taxon>
    </lineage>
</organism>
<dbReference type="EMBL" id="CAJJDP010000023">
    <property type="protein sequence ID" value="CAD8149852.1"/>
    <property type="molecule type" value="Genomic_DNA"/>
</dbReference>
<proteinExistence type="predicted"/>